<reference evidence="2 3" key="1">
    <citation type="journal article" date="2019" name="Sci. Rep.">
        <title>A high-quality genome of Eragrostis curvula grass provides insights into Poaceae evolution and supports new strategies to enhance forage quality.</title>
        <authorList>
            <person name="Carballo J."/>
            <person name="Santos B.A.C.M."/>
            <person name="Zappacosta D."/>
            <person name="Garbus I."/>
            <person name="Selva J.P."/>
            <person name="Gallo C.A."/>
            <person name="Diaz A."/>
            <person name="Albertini E."/>
            <person name="Caccamo M."/>
            <person name="Echenique V."/>
        </authorList>
    </citation>
    <scope>NUCLEOTIDE SEQUENCE [LARGE SCALE GENOMIC DNA]</scope>
    <source>
        <strain evidence="3">cv. Victoria</strain>
        <tissue evidence="2">Leaf</tissue>
    </source>
</reference>
<dbReference type="InterPro" id="IPR036047">
    <property type="entry name" value="F-box-like_dom_sf"/>
</dbReference>
<dbReference type="PANTHER" id="PTHR32133:SF386">
    <property type="entry name" value="F-BOX DOMAIN-CONTAINING PROTEIN"/>
    <property type="match status" value="1"/>
</dbReference>
<dbReference type="Gene3D" id="1.20.1280.50">
    <property type="match status" value="1"/>
</dbReference>
<dbReference type="Gene3D" id="2.120.10.80">
    <property type="entry name" value="Kelch-type beta propeller"/>
    <property type="match status" value="1"/>
</dbReference>
<dbReference type="InterPro" id="IPR056594">
    <property type="entry name" value="AT5G49610-like_b-prop"/>
</dbReference>
<sequence>MAPPADLLLDELVEEILLRIPPNDPASLLRAALVCKRWCRIISDPSFRRRFRERHRRAPVLGILRNFAKKGDLMTTHFVPTCSFSPRRAAHRGWRALDCRHGRVLLHSVRGGFTPLDFSLAVWDLVADELRKLPPVPCKRWNWRAAVLCAAAATGGGCDHLDCHRGPFLVVLMATYSGDTGELFSYVYSSETDVWSEQPSDSSHSAGFFTGSPRTTLVRNALYFRFYDSSAVKRILKYDLVTQQMTTIDTPPMWTDRTVLMTAEGGGLGSATVKGSQLYLWSWETGSYGDTRWMQIKVIELKMLTPVGRFMVALDVVSSADGNGVVFVGTNRGSFFADLKSGRIRKVRGLGGADNIVPYMSFYTPALEVVDLTSEDASDDTLSA</sequence>
<name>A0A5J9VYH5_9POAL</name>
<dbReference type="EMBL" id="RWGY01000007">
    <property type="protein sequence ID" value="TVU41309.1"/>
    <property type="molecule type" value="Genomic_DNA"/>
</dbReference>
<feature type="non-terminal residue" evidence="2">
    <location>
        <position position="1"/>
    </location>
</feature>
<dbReference type="SUPFAM" id="SSF81383">
    <property type="entry name" value="F-box domain"/>
    <property type="match status" value="1"/>
</dbReference>
<gene>
    <name evidence="2" type="ORF">EJB05_14815</name>
</gene>
<feature type="domain" description="F-box" evidence="1">
    <location>
        <begin position="8"/>
        <end position="51"/>
    </location>
</feature>
<dbReference type="OrthoDB" id="679083at2759"/>
<accession>A0A5J9VYH5</accession>
<dbReference type="Proteomes" id="UP000324897">
    <property type="component" value="Chromosome 4"/>
</dbReference>
<dbReference type="SMART" id="SM00256">
    <property type="entry name" value="FBOX"/>
    <property type="match status" value="1"/>
</dbReference>
<organism evidence="2 3">
    <name type="scientific">Eragrostis curvula</name>
    <name type="common">weeping love grass</name>
    <dbReference type="NCBI Taxonomy" id="38414"/>
    <lineage>
        <taxon>Eukaryota</taxon>
        <taxon>Viridiplantae</taxon>
        <taxon>Streptophyta</taxon>
        <taxon>Embryophyta</taxon>
        <taxon>Tracheophyta</taxon>
        <taxon>Spermatophyta</taxon>
        <taxon>Magnoliopsida</taxon>
        <taxon>Liliopsida</taxon>
        <taxon>Poales</taxon>
        <taxon>Poaceae</taxon>
        <taxon>PACMAD clade</taxon>
        <taxon>Chloridoideae</taxon>
        <taxon>Eragrostideae</taxon>
        <taxon>Eragrostidinae</taxon>
        <taxon>Eragrostis</taxon>
    </lineage>
</organism>
<dbReference type="InterPro" id="IPR015915">
    <property type="entry name" value="Kelch-typ_b-propeller"/>
</dbReference>
<dbReference type="Pfam" id="PF23635">
    <property type="entry name" value="Beta-prop_AT5G49610-like"/>
    <property type="match status" value="1"/>
</dbReference>
<evidence type="ECO:0000313" key="2">
    <source>
        <dbReference type="EMBL" id="TVU41309.1"/>
    </source>
</evidence>
<evidence type="ECO:0000313" key="3">
    <source>
        <dbReference type="Proteomes" id="UP000324897"/>
    </source>
</evidence>
<dbReference type="InterPro" id="IPR001810">
    <property type="entry name" value="F-box_dom"/>
</dbReference>
<dbReference type="InterPro" id="IPR011043">
    <property type="entry name" value="Gal_Oxase/kelch_b-propeller"/>
</dbReference>
<dbReference type="PANTHER" id="PTHR32133">
    <property type="entry name" value="OS07G0120400 PROTEIN"/>
    <property type="match status" value="1"/>
</dbReference>
<dbReference type="Gramene" id="TVU41309">
    <property type="protein sequence ID" value="TVU41309"/>
    <property type="gene ID" value="EJB05_14815"/>
</dbReference>
<dbReference type="AlphaFoldDB" id="A0A5J9VYH5"/>
<dbReference type="Pfam" id="PF12937">
    <property type="entry name" value="F-box-like"/>
    <property type="match status" value="1"/>
</dbReference>
<keyword evidence="3" id="KW-1185">Reference proteome</keyword>
<dbReference type="SUPFAM" id="SSF50965">
    <property type="entry name" value="Galactose oxidase, central domain"/>
    <property type="match status" value="1"/>
</dbReference>
<proteinExistence type="predicted"/>
<evidence type="ECO:0000259" key="1">
    <source>
        <dbReference type="SMART" id="SM00256"/>
    </source>
</evidence>
<protein>
    <recommendedName>
        <fullName evidence="1">F-box domain-containing protein</fullName>
    </recommendedName>
</protein>
<comment type="caution">
    <text evidence="2">The sequence shown here is derived from an EMBL/GenBank/DDBJ whole genome shotgun (WGS) entry which is preliminary data.</text>
</comment>